<organism evidence="2 3">
    <name type="scientific">Candidozyma auris</name>
    <name type="common">Yeast</name>
    <name type="synonym">Candida auris</name>
    <dbReference type="NCBI Taxonomy" id="498019"/>
    <lineage>
        <taxon>Eukaryota</taxon>
        <taxon>Fungi</taxon>
        <taxon>Dikarya</taxon>
        <taxon>Ascomycota</taxon>
        <taxon>Saccharomycotina</taxon>
        <taxon>Pichiomycetes</taxon>
        <taxon>Metschnikowiaceae</taxon>
        <taxon>Candidozyma</taxon>
    </lineage>
</organism>
<dbReference type="VEuPathDB" id="FungiDB:CJJ07_005358"/>
<evidence type="ECO:0000313" key="2">
    <source>
        <dbReference type="EMBL" id="KND95808.1"/>
    </source>
</evidence>
<dbReference type="VEuPathDB" id="FungiDB:CJI97_001283"/>
<dbReference type="Proteomes" id="UP000037122">
    <property type="component" value="Unassembled WGS sequence"/>
</dbReference>
<reference evidence="3" key="1">
    <citation type="journal article" date="2015" name="BMC Genomics">
        <title>Draft genome of a commonly misdiagnosed multidrug resistant pathogen Candida auris.</title>
        <authorList>
            <person name="Chatterjee S."/>
            <person name="Alampalli S.V."/>
            <person name="Nageshan R.K."/>
            <person name="Chettiar S.T."/>
            <person name="Joshi S."/>
            <person name="Tatu U.S."/>
        </authorList>
    </citation>
    <scope>NUCLEOTIDE SEQUENCE [LARGE SCALE GENOMIC DNA]</scope>
    <source>
        <strain evidence="3">6684</strain>
    </source>
</reference>
<gene>
    <name evidence="2" type="ORF">QG37_07910</name>
</gene>
<keyword evidence="1" id="KW-0175">Coiled coil</keyword>
<comment type="caution">
    <text evidence="2">The sequence shown here is derived from an EMBL/GenBank/DDBJ whole genome shotgun (WGS) entry which is preliminary data.</text>
</comment>
<dbReference type="AlphaFoldDB" id="A0A0L0NP33"/>
<sequence>MTPEKRRKVLSDIGNFELPPPRRKSLGFDIASVGLEEMHSNSSDSNIPDPPPSRLLSINSLAGMHLKSSNIPVINKQKSYRSLVAVKENLDAKSKLPSNLQLWKNMPREIFKPEVDVESLQNDKLMLDRELKSAQALLEQLDTEYDEKRRLYRILENQSSDLRFRLRHLEAKFELKGNSITQKILHEELIAELELKELENKLDDEFSQQQFQLRNEVMDSGNFEDTQALLELERLKNEKIELEKQMEEVVLERDEAIRREIETNKFEVSKLNEKKEELTRDIKRNNESLESKLQRLQTKLQGVLLEKQKEEAQLTALQTKINDFKASTDDTGVVTEKLEADLRQKQAEIDNLKNEANLYHQQLESQRQKYEEAKRKFENYLSVHRVLEDAIMCFSTSPRTFVKLTTNSNVTIQDENILHFEGRSYQFSKILLQNEDQVCLRWEPFVQRTLSHDNASIIFAGSEKQDMCSRLLEVFRFLSAGMQKRNGKGWSYKFYLQGVCISELIETDLFKSSIKSMLHFENEKLVDVAGQRMHITNPSDIEHVLDNFQLQPGALTCFFFLIQAVNEKANKSLTNQLVLVDLTNMSLELQTQTISLQSIVPAQNKLLSHLKKHTRNLFFCEVGEMCKDTLNLLGKLSAL</sequence>
<dbReference type="VEuPathDB" id="FungiDB:CJJ09_003574"/>
<proteinExistence type="predicted"/>
<name>A0A0L0NP33_CANAR</name>
<protein>
    <submittedName>
        <fullName evidence="2">Uncharacterized protein</fullName>
    </submittedName>
</protein>
<dbReference type="VEuPathDB" id="FungiDB:QG37_07910"/>
<dbReference type="VEuPathDB" id="FungiDB:CJI96_0001321"/>
<evidence type="ECO:0000313" key="3">
    <source>
        <dbReference type="Proteomes" id="UP000037122"/>
    </source>
</evidence>
<dbReference type="EMBL" id="LGST01000065">
    <property type="protein sequence ID" value="KND95808.1"/>
    <property type="molecule type" value="Genomic_DNA"/>
</dbReference>
<feature type="coiled-coil region" evidence="1">
    <location>
        <begin position="117"/>
        <end position="172"/>
    </location>
</feature>
<dbReference type="VEuPathDB" id="FungiDB:B9J08_001321"/>
<feature type="coiled-coil region" evidence="1">
    <location>
        <begin position="225"/>
        <end position="383"/>
    </location>
</feature>
<evidence type="ECO:0000256" key="1">
    <source>
        <dbReference type="SAM" id="Coils"/>
    </source>
</evidence>
<accession>A0A0L0NP33</accession>